<evidence type="ECO:0000313" key="1">
    <source>
        <dbReference type="EMBL" id="QJA91865.1"/>
    </source>
</evidence>
<name>A0A6M3LFM6_9ZZZZ</name>
<gene>
    <name evidence="1" type="ORF">MM415B03239_0004</name>
</gene>
<organism evidence="1">
    <name type="scientific">viral metagenome</name>
    <dbReference type="NCBI Taxonomy" id="1070528"/>
    <lineage>
        <taxon>unclassified sequences</taxon>
        <taxon>metagenomes</taxon>
        <taxon>organismal metagenomes</taxon>
    </lineage>
</organism>
<dbReference type="AlphaFoldDB" id="A0A6M3LFM6"/>
<proteinExistence type="predicted"/>
<reference evidence="1" key="1">
    <citation type="submission" date="2020-03" db="EMBL/GenBank/DDBJ databases">
        <title>The deep terrestrial virosphere.</title>
        <authorList>
            <person name="Holmfeldt K."/>
            <person name="Nilsson E."/>
            <person name="Simone D."/>
            <person name="Lopez-Fernandez M."/>
            <person name="Wu X."/>
            <person name="de Brujin I."/>
            <person name="Lundin D."/>
            <person name="Andersson A."/>
            <person name="Bertilsson S."/>
            <person name="Dopson M."/>
        </authorList>
    </citation>
    <scope>NUCLEOTIDE SEQUENCE</scope>
    <source>
        <strain evidence="1">MM415B03239</strain>
    </source>
</reference>
<accession>A0A6M3LFM6</accession>
<protein>
    <recommendedName>
        <fullName evidence="2">Head decoration protein</fullName>
    </recommendedName>
</protein>
<sequence>MTTTHTMEFERIPGAMGTTGGYFLAKTKQATAAAVANDDILKWCNVADVIIIGIQSEVGDVFTFDAKDTTSPDIAYTVDASVLTTSTAATRVEGLVLVKL</sequence>
<evidence type="ECO:0008006" key="2">
    <source>
        <dbReference type="Google" id="ProtNLM"/>
    </source>
</evidence>
<dbReference type="EMBL" id="MT143020">
    <property type="protein sequence ID" value="QJA91865.1"/>
    <property type="molecule type" value="Genomic_DNA"/>
</dbReference>